<dbReference type="GO" id="GO:0009401">
    <property type="term" value="P:phosphoenolpyruvate-dependent sugar phosphotransferase system"/>
    <property type="evidence" value="ECO:0007669"/>
    <property type="project" value="UniProtKB-KW"/>
</dbReference>
<dbReference type="InterPro" id="IPR004701">
    <property type="entry name" value="PTS_EIIA_man-typ"/>
</dbReference>
<dbReference type="PANTHER" id="PTHR33799:SF1">
    <property type="entry name" value="PTS SYSTEM MANNOSE-SPECIFIC EIIAB COMPONENT-RELATED"/>
    <property type="match status" value="1"/>
</dbReference>
<dbReference type="Proteomes" id="UP000199481">
    <property type="component" value="Unassembled WGS sequence"/>
</dbReference>
<comment type="subcellular location">
    <subcellularLocation>
        <location evidence="1">Cytoplasm</location>
    </subcellularLocation>
</comment>
<dbReference type="Pfam" id="PF03610">
    <property type="entry name" value="EIIA-man"/>
    <property type="match status" value="1"/>
</dbReference>
<dbReference type="PROSITE" id="PS51096">
    <property type="entry name" value="PTS_EIIA_TYPE_4"/>
    <property type="match status" value="1"/>
</dbReference>
<dbReference type="Gene3D" id="3.40.50.510">
    <property type="entry name" value="Phosphotransferase system, mannose-type IIA component"/>
    <property type="match status" value="1"/>
</dbReference>
<evidence type="ECO:0000256" key="6">
    <source>
        <dbReference type="ARBA" id="ARBA00022683"/>
    </source>
</evidence>
<keyword evidence="10" id="KW-1185">Reference proteome</keyword>
<dbReference type="RefSeq" id="WP_089978709.1">
    <property type="nucleotide sequence ID" value="NZ_CP084916.1"/>
</dbReference>
<dbReference type="GO" id="GO:0016301">
    <property type="term" value="F:kinase activity"/>
    <property type="evidence" value="ECO:0007669"/>
    <property type="project" value="UniProtKB-KW"/>
</dbReference>
<name>A0A1H0ZGF1_9LACT</name>
<proteinExistence type="predicted"/>
<protein>
    <submittedName>
        <fullName evidence="9">PTS system, mannose-specific IIA component</fullName>
    </submittedName>
</protein>
<dbReference type="OrthoDB" id="6623712at2"/>
<keyword evidence="6" id="KW-0598">Phosphotransferase system</keyword>
<dbReference type="EMBL" id="FNJW01000008">
    <property type="protein sequence ID" value="SDQ26533.1"/>
    <property type="molecule type" value="Genomic_DNA"/>
</dbReference>
<evidence type="ECO:0000313" key="10">
    <source>
        <dbReference type="Proteomes" id="UP000199481"/>
    </source>
</evidence>
<dbReference type="InterPro" id="IPR051471">
    <property type="entry name" value="Bacterial_PTS_sugar_comp"/>
</dbReference>
<dbReference type="SUPFAM" id="SSF53062">
    <property type="entry name" value="PTS system fructose IIA component-like"/>
    <property type="match status" value="1"/>
</dbReference>
<dbReference type="CDD" id="cd00006">
    <property type="entry name" value="PTS_IIA_man"/>
    <property type="match status" value="1"/>
</dbReference>
<dbReference type="GO" id="GO:0005737">
    <property type="term" value="C:cytoplasm"/>
    <property type="evidence" value="ECO:0007669"/>
    <property type="project" value="UniProtKB-SubCell"/>
</dbReference>
<keyword evidence="5" id="KW-0808">Transferase</keyword>
<gene>
    <name evidence="9" type="ORF">SAMN04487752_1506</name>
</gene>
<feature type="domain" description="PTS EIIA type-4" evidence="8">
    <location>
        <begin position="1"/>
        <end position="118"/>
    </location>
</feature>
<evidence type="ECO:0000256" key="2">
    <source>
        <dbReference type="ARBA" id="ARBA00022448"/>
    </source>
</evidence>
<accession>A0A1H0ZGF1</accession>
<keyword evidence="2" id="KW-0813">Transport</keyword>
<dbReference type="AlphaFoldDB" id="A0A1H0ZGF1"/>
<evidence type="ECO:0000256" key="7">
    <source>
        <dbReference type="ARBA" id="ARBA00022777"/>
    </source>
</evidence>
<evidence type="ECO:0000259" key="8">
    <source>
        <dbReference type="PROSITE" id="PS51096"/>
    </source>
</evidence>
<reference evidence="10" key="1">
    <citation type="submission" date="2016-10" db="EMBL/GenBank/DDBJ databases">
        <authorList>
            <person name="Varghese N."/>
            <person name="Submissions S."/>
        </authorList>
    </citation>
    <scope>NUCLEOTIDE SEQUENCE [LARGE SCALE GENOMIC DNA]</scope>
    <source>
        <strain evidence="10">MPL-11</strain>
    </source>
</reference>
<keyword evidence="3" id="KW-0963">Cytoplasm</keyword>
<dbReference type="PANTHER" id="PTHR33799">
    <property type="entry name" value="PTS PERMEASE-RELATED-RELATED"/>
    <property type="match status" value="1"/>
</dbReference>
<sequence length="135" mass="14874">MNNLILVSHGDFCKELKKSAEMILGVQENIFTVSLLPHEGEKEFTEKFNAVADPLNGDYIVFADLLGGTPCNIVSKKIMSGSAFELYTGMNLPMIISFVNATLTGNTHSLIVETKESIVKVNDLLDAEDFDEEDE</sequence>
<evidence type="ECO:0000256" key="5">
    <source>
        <dbReference type="ARBA" id="ARBA00022679"/>
    </source>
</evidence>
<evidence type="ECO:0000256" key="3">
    <source>
        <dbReference type="ARBA" id="ARBA00022490"/>
    </source>
</evidence>
<dbReference type="InterPro" id="IPR036662">
    <property type="entry name" value="PTS_EIIA_man-typ_sf"/>
</dbReference>
<keyword evidence="4" id="KW-0762">Sugar transport</keyword>
<dbReference type="GO" id="GO:0016020">
    <property type="term" value="C:membrane"/>
    <property type="evidence" value="ECO:0007669"/>
    <property type="project" value="InterPro"/>
</dbReference>
<evidence type="ECO:0000256" key="4">
    <source>
        <dbReference type="ARBA" id="ARBA00022597"/>
    </source>
</evidence>
<organism evidence="9 10">
    <name type="scientific">Carnobacterium viridans</name>
    <dbReference type="NCBI Taxonomy" id="174587"/>
    <lineage>
        <taxon>Bacteria</taxon>
        <taxon>Bacillati</taxon>
        <taxon>Bacillota</taxon>
        <taxon>Bacilli</taxon>
        <taxon>Lactobacillales</taxon>
        <taxon>Carnobacteriaceae</taxon>
        <taxon>Carnobacterium</taxon>
    </lineage>
</organism>
<keyword evidence="7" id="KW-0418">Kinase</keyword>
<evidence type="ECO:0000313" key="9">
    <source>
        <dbReference type="EMBL" id="SDQ26533.1"/>
    </source>
</evidence>
<evidence type="ECO:0000256" key="1">
    <source>
        <dbReference type="ARBA" id="ARBA00004496"/>
    </source>
</evidence>
<dbReference type="InterPro" id="IPR033887">
    <property type="entry name" value="PTS_IIA_man"/>
</dbReference>